<feature type="transmembrane region" description="Helical" evidence="6">
    <location>
        <begin position="245"/>
        <end position="265"/>
    </location>
</feature>
<dbReference type="PANTHER" id="PTHR31310:SF8">
    <property type="entry name" value="INOSITOLPHOSPHOTRANSFERASE 1"/>
    <property type="match status" value="1"/>
</dbReference>
<evidence type="ECO:0000256" key="4">
    <source>
        <dbReference type="ARBA" id="ARBA00023136"/>
    </source>
</evidence>
<name>A0A5C5FQJ9_9BASI</name>
<dbReference type="PANTHER" id="PTHR31310">
    <property type="match status" value="1"/>
</dbReference>
<accession>A0A5C5FQJ9</accession>
<evidence type="ECO:0000313" key="9">
    <source>
        <dbReference type="Proteomes" id="UP000311382"/>
    </source>
</evidence>
<dbReference type="OrthoDB" id="5784at2759"/>
<evidence type="ECO:0000256" key="2">
    <source>
        <dbReference type="ARBA" id="ARBA00022692"/>
    </source>
</evidence>
<feature type="transmembrane region" description="Helical" evidence="6">
    <location>
        <begin position="30"/>
        <end position="51"/>
    </location>
</feature>
<keyword evidence="9" id="KW-1185">Reference proteome</keyword>
<evidence type="ECO:0000256" key="5">
    <source>
        <dbReference type="SAM" id="MobiDB-lite"/>
    </source>
</evidence>
<keyword evidence="4 6" id="KW-0472">Membrane</keyword>
<dbReference type="GO" id="GO:0006676">
    <property type="term" value="P:mannosyl diphosphorylinositol ceramide metabolic process"/>
    <property type="evidence" value="ECO:0007669"/>
    <property type="project" value="TreeGrafter"/>
</dbReference>
<feature type="transmembrane region" description="Helical" evidence="6">
    <location>
        <begin position="272"/>
        <end position="289"/>
    </location>
</feature>
<evidence type="ECO:0000256" key="6">
    <source>
        <dbReference type="SAM" id="Phobius"/>
    </source>
</evidence>
<feature type="domain" description="Inositolphosphotransferase Aur1/Ipt1" evidence="7">
    <location>
        <begin position="144"/>
        <end position="312"/>
    </location>
</feature>
<dbReference type="AlphaFoldDB" id="A0A5C5FQJ9"/>
<protein>
    <recommendedName>
        <fullName evidence="7">Inositolphosphotransferase Aur1/Ipt1 domain-containing protein</fullName>
    </recommendedName>
</protein>
<evidence type="ECO:0000313" key="8">
    <source>
        <dbReference type="EMBL" id="TNY18579.1"/>
    </source>
</evidence>
<dbReference type="EMBL" id="SOZI01000131">
    <property type="protein sequence ID" value="TNY18579.1"/>
    <property type="molecule type" value="Genomic_DNA"/>
</dbReference>
<comment type="subcellular location">
    <subcellularLocation>
        <location evidence="1">Membrane</location>
        <topology evidence="1">Multi-pass membrane protein</topology>
    </subcellularLocation>
</comment>
<keyword evidence="3 6" id="KW-1133">Transmembrane helix</keyword>
<dbReference type="Pfam" id="PF14378">
    <property type="entry name" value="PAP2_3"/>
    <property type="match status" value="1"/>
</dbReference>
<dbReference type="CDD" id="cd03386">
    <property type="entry name" value="PAP2_Aur1_like"/>
    <property type="match status" value="1"/>
</dbReference>
<evidence type="ECO:0000259" key="7">
    <source>
        <dbReference type="Pfam" id="PF14378"/>
    </source>
</evidence>
<evidence type="ECO:0000256" key="3">
    <source>
        <dbReference type="ARBA" id="ARBA00022989"/>
    </source>
</evidence>
<feature type="transmembrane region" description="Helical" evidence="6">
    <location>
        <begin position="295"/>
        <end position="314"/>
    </location>
</feature>
<reference evidence="8 9" key="1">
    <citation type="submission" date="2019-03" db="EMBL/GenBank/DDBJ databases">
        <title>Rhodosporidium diobovatum UCD-FST 08-225 genome sequencing, assembly, and annotation.</title>
        <authorList>
            <person name="Fakankun I.U."/>
            <person name="Fristensky B."/>
            <person name="Levin D.B."/>
        </authorList>
    </citation>
    <scope>NUCLEOTIDE SEQUENCE [LARGE SCALE GENOMIC DNA]</scope>
    <source>
        <strain evidence="8 9">UCD-FST 08-225</strain>
    </source>
</reference>
<keyword evidence="2 6" id="KW-0812">Transmembrane</keyword>
<dbReference type="GO" id="GO:0030148">
    <property type="term" value="P:sphingolipid biosynthetic process"/>
    <property type="evidence" value="ECO:0007669"/>
    <property type="project" value="TreeGrafter"/>
</dbReference>
<dbReference type="GO" id="GO:0016020">
    <property type="term" value="C:membrane"/>
    <property type="evidence" value="ECO:0007669"/>
    <property type="project" value="UniProtKB-SubCell"/>
</dbReference>
<feature type="compositionally biased region" description="Low complexity" evidence="5">
    <location>
        <begin position="378"/>
        <end position="404"/>
    </location>
</feature>
<organism evidence="8 9">
    <name type="scientific">Rhodotorula diobovata</name>
    <dbReference type="NCBI Taxonomy" id="5288"/>
    <lineage>
        <taxon>Eukaryota</taxon>
        <taxon>Fungi</taxon>
        <taxon>Dikarya</taxon>
        <taxon>Basidiomycota</taxon>
        <taxon>Pucciniomycotina</taxon>
        <taxon>Microbotryomycetes</taxon>
        <taxon>Sporidiobolales</taxon>
        <taxon>Sporidiobolaceae</taxon>
        <taxon>Rhodotorula</taxon>
    </lineage>
</organism>
<feature type="transmembrane region" description="Helical" evidence="6">
    <location>
        <begin position="114"/>
        <end position="132"/>
    </location>
</feature>
<feature type="region of interest" description="Disordered" evidence="5">
    <location>
        <begin position="362"/>
        <end position="459"/>
    </location>
</feature>
<dbReference type="GO" id="GO:0070916">
    <property type="term" value="C:inositol phosphoceramide synthase complex"/>
    <property type="evidence" value="ECO:0007669"/>
    <property type="project" value="TreeGrafter"/>
</dbReference>
<dbReference type="InterPro" id="IPR026841">
    <property type="entry name" value="Aur1/Ipt1"/>
</dbReference>
<dbReference type="InterPro" id="IPR052185">
    <property type="entry name" value="IPC_Synthase-Related"/>
</dbReference>
<sequence length="459" mass="49850">MRRVRLGALLPLVGAFLLHCRWVLLNGASVPYRLWTVLVGAFPPFLWTFLFKQAKHIPDSIRPPIHIDLLPTLNRLLLSPGGVIAVTLSLIPLARLVYFWGDGDKEGEDRGRGRAYAVSILLFPTALCISALCANAEVSDRLDLLAFSTYGALHFASPIVAGWWIWGFGSQGAACTFGWTLGAQNLAGLATHLVFPNAAPWFYDVYGTDAAQPDYTYPGNPAGLVRVDAILGTHIYAKAFGKGPVVFGAIPSLHAATAICCCLFVCRYSKGYRGLVFMWIYCGIMFWSTQYFHHHFAIDLICGTFYSLVSFTLFERVRLRKLDRAHYANGLTNGYERLFFARRDGDNWTEYGERMLRRLGPGAGADGEADGEGEGKVALSRSTTSSANASAGSSPAGSSRGAAAARREGGYVSLPADRQSEDVGGESVFELGEVGVDSDEEREGEGQGQGRGRRLAAVV</sequence>
<dbReference type="STRING" id="5288.A0A5C5FQJ9"/>
<comment type="caution">
    <text evidence="8">The sequence shown here is derived from an EMBL/GenBank/DDBJ whole genome shotgun (WGS) entry which is preliminary data.</text>
</comment>
<dbReference type="Proteomes" id="UP000311382">
    <property type="component" value="Unassembled WGS sequence"/>
</dbReference>
<gene>
    <name evidence="8" type="ORF">DMC30DRAFT_367894</name>
</gene>
<evidence type="ECO:0000256" key="1">
    <source>
        <dbReference type="ARBA" id="ARBA00004141"/>
    </source>
</evidence>
<feature type="transmembrane region" description="Helical" evidence="6">
    <location>
        <begin position="144"/>
        <end position="166"/>
    </location>
</feature>
<feature type="transmembrane region" description="Helical" evidence="6">
    <location>
        <begin position="72"/>
        <end position="94"/>
    </location>
</feature>
<proteinExistence type="predicted"/>